<dbReference type="Gene3D" id="3.40.50.150">
    <property type="entry name" value="Vaccinia Virus protein VP39"/>
    <property type="match status" value="1"/>
</dbReference>
<evidence type="ECO:0000313" key="7">
    <source>
        <dbReference type="Proteomes" id="UP000549971"/>
    </source>
</evidence>
<dbReference type="InterPro" id="IPR029001">
    <property type="entry name" value="ITPase-like_fam"/>
</dbReference>
<comment type="similarity">
    <text evidence="3">Belongs to the Maf family.</text>
</comment>
<evidence type="ECO:0000256" key="2">
    <source>
        <dbReference type="ARBA" id="ARBA00022801"/>
    </source>
</evidence>
<dbReference type="InterPro" id="IPR003697">
    <property type="entry name" value="Maf-like"/>
</dbReference>
<dbReference type="PANTHER" id="PTHR43213:SF5">
    <property type="entry name" value="BIFUNCTIONAL DTTP_UTP PYROPHOSPHATASE_METHYLTRANSFERASE PROTEIN-RELATED"/>
    <property type="match status" value="1"/>
</dbReference>
<evidence type="ECO:0000259" key="5">
    <source>
        <dbReference type="Pfam" id="PF08241"/>
    </source>
</evidence>
<dbReference type="CDD" id="cd02440">
    <property type="entry name" value="AdoMet_MTases"/>
    <property type="match status" value="1"/>
</dbReference>
<protein>
    <recommendedName>
        <fullName evidence="3">Nucleoside triphosphate pyrophosphatase</fullName>
        <ecNumber evidence="3">3.6.1.9</ecNumber>
    </recommendedName>
    <alternativeName>
        <fullName evidence="3">Nucleotide pyrophosphatase</fullName>
        <shortName evidence="3">Nucleotide PPase</shortName>
    </alternativeName>
</protein>
<accession>A0A7W9JF60</accession>
<feature type="compositionally biased region" description="Low complexity" evidence="4">
    <location>
        <begin position="258"/>
        <end position="278"/>
    </location>
</feature>
<dbReference type="GO" id="GO:0005737">
    <property type="term" value="C:cytoplasm"/>
    <property type="evidence" value="ECO:0007669"/>
    <property type="project" value="UniProtKB-SubCell"/>
</dbReference>
<dbReference type="InterPro" id="IPR029063">
    <property type="entry name" value="SAM-dependent_MTases_sf"/>
</dbReference>
<reference evidence="6 7" key="1">
    <citation type="submission" date="2020-08" db="EMBL/GenBank/DDBJ databases">
        <title>Sequencing the genomes of 1000 actinobacteria strains.</title>
        <authorList>
            <person name="Klenk H.-P."/>
        </authorList>
    </citation>
    <scope>NUCLEOTIDE SEQUENCE [LARGE SCALE GENOMIC DNA]</scope>
    <source>
        <strain evidence="6 7">DSM 28967</strain>
    </source>
</reference>
<organism evidence="6 7">
    <name type="scientific">Kribbella italica</name>
    <dbReference type="NCBI Taxonomy" id="1540520"/>
    <lineage>
        <taxon>Bacteria</taxon>
        <taxon>Bacillati</taxon>
        <taxon>Actinomycetota</taxon>
        <taxon>Actinomycetes</taxon>
        <taxon>Propionibacteriales</taxon>
        <taxon>Kribbellaceae</taxon>
        <taxon>Kribbella</taxon>
    </lineage>
</organism>
<gene>
    <name evidence="6" type="ORF">HDA39_007715</name>
</gene>
<dbReference type="Proteomes" id="UP000549971">
    <property type="component" value="Unassembled WGS sequence"/>
</dbReference>
<dbReference type="AlphaFoldDB" id="A0A7W9JF60"/>
<sequence>MAPRPRFVLASQSPARLKTLRNAGVEPEVIVSGVDEDNVTAENPGELARLLACLKARAVVATLDDHATVLGCDSVLEIDGVAYGKPGTPEIARERLRSMRGRSGVLHTGHCLFDTNSKQELRELASTKVYFADLTDDEIDAYVATGEPLVVAGSFTVDGIGGPFVTGIEGDYHNVVGLSLPLLRRMLADVGIPWPSLWQPPHFAYDEAEAAIYDETRGGEARAQAAAEAVHRLLRPTGLVASGDLGPEGEERGGAPGEFGSASSAPSELGSASSAPGEFGSASSAPGEFGSASSAPGEFGSASSAPGEFGSASSAPGEFGSASSAPGEFGSASSLRVLELAVGTGLVGAELVALGNLVHGVDLSTAMLKHARYRLPGHVAAADAGRLPVADRRCDAVVAIWLLHLLDDTEGVIAEAARVLRPGGVFITTTEKSDASRYADGRSPKEARSGDALSHLVARGAEHGLVLDGATTFEGPVRGGPGVPVYPLVRFRRI</sequence>
<dbReference type="Gene3D" id="3.90.950.10">
    <property type="match status" value="1"/>
</dbReference>
<evidence type="ECO:0000256" key="4">
    <source>
        <dbReference type="SAM" id="MobiDB-lite"/>
    </source>
</evidence>
<keyword evidence="7" id="KW-1185">Reference proteome</keyword>
<dbReference type="RefSeq" id="WP_337926068.1">
    <property type="nucleotide sequence ID" value="NZ_JACHMY010000001.1"/>
</dbReference>
<comment type="caution">
    <text evidence="6">The sequence shown here is derived from an EMBL/GenBank/DDBJ whole genome shotgun (WGS) entry which is preliminary data.</text>
</comment>
<feature type="domain" description="Methyltransferase type 11" evidence="5">
    <location>
        <begin position="338"/>
        <end position="427"/>
    </location>
</feature>
<comment type="catalytic activity">
    <reaction evidence="3">
        <text>a 2'-deoxyribonucleoside 5'-triphosphate + H2O = a 2'-deoxyribonucleoside 5'-phosphate + diphosphate + H(+)</text>
        <dbReference type="Rhea" id="RHEA:44644"/>
        <dbReference type="ChEBI" id="CHEBI:15377"/>
        <dbReference type="ChEBI" id="CHEBI:15378"/>
        <dbReference type="ChEBI" id="CHEBI:33019"/>
        <dbReference type="ChEBI" id="CHEBI:61560"/>
        <dbReference type="ChEBI" id="CHEBI:65317"/>
        <dbReference type="EC" id="3.6.1.9"/>
    </reaction>
</comment>
<dbReference type="SUPFAM" id="SSF52972">
    <property type="entry name" value="ITPase-like"/>
    <property type="match status" value="1"/>
</dbReference>
<dbReference type="EMBL" id="JACHMY010000001">
    <property type="protein sequence ID" value="MBB5840981.1"/>
    <property type="molecule type" value="Genomic_DNA"/>
</dbReference>
<comment type="caution">
    <text evidence="3">Lacks conserved residue(s) required for the propagation of feature annotation.</text>
</comment>
<keyword evidence="3" id="KW-0963">Cytoplasm</keyword>
<comment type="catalytic activity">
    <reaction evidence="3">
        <text>a ribonucleoside 5'-triphosphate + H2O = a ribonucleoside 5'-phosphate + diphosphate + H(+)</text>
        <dbReference type="Rhea" id="RHEA:23996"/>
        <dbReference type="ChEBI" id="CHEBI:15377"/>
        <dbReference type="ChEBI" id="CHEBI:15378"/>
        <dbReference type="ChEBI" id="CHEBI:33019"/>
        <dbReference type="ChEBI" id="CHEBI:58043"/>
        <dbReference type="ChEBI" id="CHEBI:61557"/>
        <dbReference type="EC" id="3.6.1.9"/>
    </reaction>
</comment>
<name>A0A7W9JF60_9ACTN</name>
<dbReference type="CDD" id="cd00555">
    <property type="entry name" value="Maf"/>
    <property type="match status" value="1"/>
</dbReference>
<evidence type="ECO:0000256" key="1">
    <source>
        <dbReference type="ARBA" id="ARBA00001968"/>
    </source>
</evidence>
<dbReference type="GO" id="GO:0008757">
    <property type="term" value="F:S-adenosylmethionine-dependent methyltransferase activity"/>
    <property type="evidence" value="ECO:0007669"/>
    <property type="project" value="InterPro"/>
</dbReference>
<comment type="function">
    <text evidence="3">Nucleoside triphosphate pyrophosphatase. May have a dual role in cell division arrest and in preventing the incorporation of modified nucleotides into cellular nucleic acids.</text>
</comment>
<evidence type="ECO:0000256" key="3">
    <source>
        <dbReference type="HAMAP-Rule" id="MF_00528"/>
    </source>
</evidence>
<keyword evidence="2 3" id="KW-0378">Hydrolase</keyword>
<comment type="cofactor">
    <cofactor evidence="1 3">
        <name>a divalent metal cation</name>
        <dbReference type="ChEBI" id="CHEBI:60240"/>
    </cofactor>
</comment>
<comment type="subcellular location">
    <subcellularLocation>
        <location evidence="3">Cytoplasm</location>
    </subcellularLocation>
</comment>
<feature type="region of interest" description="Disordered" evidence="4">
    <location>
        <begin position="238"/>
        <end position="325"/>
    </location>
</feature>
<dbReference type="NCBIfam" id="TIGR00172">
    <property type="entry name" value="maf"/>
    <property type="match status" value="1"/>
</dbReference>
<proteinExistence type="inferred from homology"/>
<dbReference type="PANTHER" id="PTHR43213">
    <property type="entry name" value="BIFUNCTIONAL DTTP/UTP PYROPHOSPHATASE/METHYLTRANSFERASE PROTEIN-RELATED"/>
    <property type="match status" value="1"/>
</dbReference>
<feature type="active site" description="Proton acceptor" evidence="3">
    <location>
        <position position="73"/>
    </location>
</feature>
<dbReference type="SUPFAM" id="SSF53335">
    <property type="entry name" value="S-adenosyl-L-methionine-dependent methyltransferases"/>
    <property type="match status" value="1"/>
</dbReference>
<dbReference type="HAMAP" id="MF_00528">
    <property type="entry name" value="Maf"/>
    <property type="match status" value="1"/>
</dbReference>
<dbReference type="Pfam" id="PF02545">
    <property type="entry name" value="Maf"/>
    <property type="match status" value="1"/>
</dbReference>
<evidence type="ECO:0000313" key="6">
    <source>
        <dbReference type="EMBL" id="MBB5840981.1"/>
    </source>
</evidence>
<dbReference type="GO" id="GO:0047429">
    <property type="term" value="F:nucleoside triphosphate diphosphatase activity"/>
    <property type="evidence" value="ECO:0007669"/>
    <property type="project" value="UniProtKB-EC"/>
</dbReference>
<dbReference type="InterPro" id="IPR013216">
    <property type="entry name" value="Methyltransf_11"/>
</dbReference>
<dbReference type="GO" id="GO:0009117">
    <property type="term" value="P:nucleotide metabolic process"/>
    <property type="evidence" value="ECO:0007669"/>
    <property type="project" value="UniProtKB-KW"/>
</dbReference>
<dbReference type="Pfam" id="PF08241">
    <property type="entry name" value="Methyltransf_11"/>
    <property type="match status" value="1"/>
</dbReference>
<keyword evidence="3" id="KW-0546">Nucleotide metabolism</keyword>
<dbReference type="EC" id="3.6.1.9" evidence="3"/>